<protein>
    <submittedName>
        <fullName evidence="1">Uncharacterized protein</fullName>
    </submittedName>
</protein>
<evidence type="ECO:0000313" key="1">
    <source>
        <dbReference type="EnsemblPlants" id="AVESA.00010b.r2.2AG0221630.1.CDS"/>
    </source>
</evidence>
<proteinExistence type="predicted"/>
<keyword evidence="2" id="KW-1185">Reference proteome</keyword>
<dbReference type="EnsemblPlants" id="AVESA.00010b.r2.2AG0221630.1">
    <property type="protein sequence ID" value="AVESA.00010b.r2.2AG0221630.1.CDS"/>
    <property type="gene ID" value="AVESA.00010b.r2.2AG0221630"/>
</dbReference>
<organism evidence="1 2">
    <name type="scientific">Avena sativa</name>
    <name type="common">Oat</name>
    <dbReference type="NCBI Taxonomy" id="4498"/>
    <lineage>
        <taxon>Eukaryota</taxon>
        <taxon>Viridiplantae</taxon>
        <taxon>Streptophyta</taxon>
        <taxon>Embryophyta</taxon>
        <taxon>Tracheophyta</taxon>
        <taxon>Spermatophyta</taxon>
        <taxon>Magnoliopsida</taxon>
        <taxon>Liliopsida</taxon>
        <taxon>Poales</taxon>
        <taxon>Poaceae</taxon>
        <taxon>BOP clade</taxon>
        <taxon>Pooideae</taxon>
        <taxon>Poodae</taxon>
        <taxon>Poeae</taxon>
        <taxon>Poeae Chloroplast Group 1 (Aveneae type)</taxon>
        <taxon>Aveninae</taxon>
        <taxon>Avena</taxon>
    </lineage>
</organism>
<reference evidence="1" key="2">
    <citation type="submission" date="2025-09" db="UniProtKB">
        <authorList>
            <consortium name="EnsemblPlants"/>
        </authorList>
    </citation>
    <scope>IDENTIFICATION</scope>
</reference>
<reference evidence="1" key="1">
    <citation type="submission" date="2021-05" db="EMBL/GenBank/DDBJ databases">
        <authorList>
            <person name="Scholz U."/>
            <person name="Mascher M."/>
            <person name="Fiebig A."/>
        </authorList>
    </citation>
    <scope>NUCLEOTIDE SEQUENCE [LARGE SCALE GENOMIC DNA]</scope>
</reference>
<dbReference type="Proteomes" id="UP001732700">
    <property type="component" value="Chromosome 2A"/>
</dbReference>
<accession>A0ACD5UAR9</accession>
<evidence type="ECO:0000313" key="2">
    <source>
        <dbReference type="Proteomes" id="UP001732700"/>
    </source>
</evidence>
<name>A0ACD5UAR9_AVESA</name>
<sequence>MQGSNKLNAGSSCNDKLPRVNWPHHADAIQGSRSKDDFLSSSFLFSLPTQRVNPEENSNIMLSLRSAACKIQGPERLQVPWIEKAWRSVCNTQVACKSYLRPGLSAKVKDGDRDCTHTYATDSSYNANKLDNVPRSKVPSQESMHQCPEGGILEQNTSHRLAGINSCTTTYQSNHVVGTTYQCNFTRTAARSFQTVPVADNRCADDKFDAMDDDDEILASIDVDRIVMEHYEATNTPRGLSSRKMSTPSGNKCNSTGLDENSLPQELSETCSHGCKLAFCPETNYHLQELKDQLIAVSNEIIDGSGELSPQQSQELCRQRSHLNKQIQLLGDYMARPTKDDERQRSHSMASTTSVEGQHPPMTPRSTFVVDNDRFQSQLYVGNEPGNGGSCYTPAPYPYTESSDIQSVQRDYIRKNIDITYTDGSGDKKWSSRDFSWTKELEVHNKKVFGNRSFRPNQREIINATMSGSDVFVLMPTGGGKSLTYQLPAFIDDGITLVVCPLVSLIQDQIMHLLQANIPATYLSANVEWTEQQRILRDLSSPTSTCNYKLLYVTPEKIAKSDALLRQLEILYSRGHLSRIVIDEAHCVSQWGHDFRPDYQHLGLLKQKFPETPVLALTATATASVKEDVVQALGLANCIVFRQSFNRSNLRYIVMPKTKKCLEDIDCFIRKNHHKECGIIYCLSRMDCEKVAEQLRKYGHQASHYHGSMEPFDRSEVQRLWSKDKINIICATVAFGMGINKPDVRFVIHHSLPKSIEGYHQECGRAGRDGQPSSCVLYYNYSDYTRVKHMITQGSAEQVTSRPHGGSLSSHVQALQTHKENLLSMVSYCENDVDCRRLLQLIHFGETFDPSHCAKTCDNCLKGLRWIEKDVTNIARQLVELVLAARQACSSSHILEVYRGAMNQNVKKSCHENLPLHGAGKNLAKGEAARVLRHLVTEGILTEDVKKSDYGSVSSVLKVNHTKAGGLRSGNHIIVLKFPTPEQTPKMGKLDEPSISQTNKSVQWQSELDEKFSALLYETLIDLRTQIAEDTPGCIGYHIFKNETLKEISIRIPRTKDELLDINGIGKVKLNRYGDRVLATIEELLNRLPSGGKRSSSGSSNEQNEAAKKRRGLTGTNTFGNDDDFEERSVQSKKHAGKIWNAKQGISDAASMVHDGRCIDLELDGYEEELCSSVQQPVASGRVLPKWSSAGNVPVTNLFDGYRYTK</sequence>